<dbReference type="EMBL" id="JBBPBN010001768">
    <property type="protein sequence ID" value="KAK8477574.1"/>
    <property type="molecule type" value="Genomic_DNA"/>
</dbReference>
<sequence length="99" mass="10730">MPVSEMLSFLLSNVGSILFLNALDKKIAPRGANDIELINGGRILENNKIVGQCRVPFGDLSKAVITMHVVVQPSVTKVKTAKKVVDEPPRKNLCSCSIL</sequence>
<dbReference type="Proteomes" id="UP001396334">
    <property type="component" value="Unassembled WGS sequence"/>
</dbReference>
<keyword evidence="3" id="KW-1185">Reference proteome</keyword>
<protein>
    <recommendedName>
        <fullName evidence="1">UBL3-like ubiquitin domain-containing protein</fullName>
    </recommendedName>
</protein>
<dbReference type="SUPFAM" id="SSF54236">
    <property type="entry name" value="Ubiquitin-like"/>
    <property type="match status" value="1"/>
</dbReference>
<evidence type="ECO:0000313" key="3">
    <source>
        <dbReference type="Proteomes" id="UP001396334"/>
    </source>
</evidence>
<dbReference type="Gene3D" id="3.10.20.90">
    <property type="entry name" value="Phosphatidylinositol 3-kinase Catalytic Subunit, Chain A, domain 1"/>
    <property type="match status" value="1"/>
</dbReference>
<dbReference type="InterPro" id="IPR040015">
    <property type="entry name" value="UBL3-like"/>
</dbReference>
<evidence type="ECO:0000313" key="2">
    <source>
        <dbReference type="EMBL" id="KAK8477574.1"/>
    </source>
</evidence>
<feature type="domain" description="UBL3-like ubiquitin" evidence="1">
    <location>
        <begin position="24"/>
        <end position="97"/>
    </location>
</feature>
<evidence type="ECO:0000259" key="1">
    <source>
        <dbReference type="Pfam" id="PF13881"/>
    </source>
</evidence>
<dbReference type="Pfam" id="PF13881">
    <property type="entry name" value="Rad60-SLD_2"/>
    <property type="match status" value="1"/>
</dbReference>
<dbReference type="PANTHER" id="PTHR13169:SF1">
    <property type="entry name" value="MEMBRANE-ANCHORED UBIQUITIN-FOLD PROTEIN 4"/>
    <property type="match status" value="1"/>
</dbReference>
<accession>A0ABR1ZBK3</accession>
<comment type="caution">
    <text evidence="2">The sequence shown here is derived from an EMBL/GenBank/DDBJ whole genome shotgun (WGS) entry which is preliminary data.</text>
</comment>
<proteinExistence type="predicted"/>
<dbReference type="PANTHER" id="PTHR13169">
    <property type="entry name" value="UBIQUITIN-LIKE PROTEIN 3 HCG-1 PROTEIN"/>
    <property type="match status" value="1"/>
</dbReference>
<organism evidence="2 3">
    <name type="scientific">Hibiscus sabdariffa</name>
    <name type="common">roselle</name>
    <dbReference type="NCBI Taxonomy" id="183260"/>
    <lineage>
        <taxon>Eukaryota</taxon>
        <taxon>Viridiplantae</taxon>
        <taxon>Streptophyta</taxon>
        <taxon>Embryophyta</taxon>
        <taxon>Tracheophyta</taxon>
        <taxon>Spermatophyta</taxon>
        <taxon>Magnoliopsida</taxon>
        <taxon>eudicotyledons</taxon>
        <taxon>Gunneridae</taxon>
        <taxon>Pentapetalae</taxon>
        <taxon>rosids</taxon>
        <taxon>malvids</taxon>
        <taxon>Malvales</taxon>
        <taxon>Malvaceae</taxon>
        <taxon>Malvoideae</taxon>
        <taxon>Hibiscus</taxon>
    </lineage>
</organism>
<reference evidence="2 3" key="1">
    <citation type="journal article" date="2024" name="G3 (Bethesda)">
        <title>Genome assembly of Hibiscus sabdariffa L. provides insights into metabolisms of medicinal natural products.</title>
        <authorList>
            <person name="Kim T."/>
        </authorList>
    </citation>
    <scope>NUCLEOTIDE SEQUENCE [LARGE SCALE GENOMIC DNA]</scope>
    <source>
        <strain evidence="2">TK-2024</strain>
        <tissue evidence="2">Old leaves</tissue>
    </source>
</reference>
<dbReference type="InterPro" id="IPR029071">
    <property type="entry name" value="Ubiquitin-like_domsf"/>
</dbReference>
<dbReference type="InterPro" id="IPR039540">
    <property type="entry name" value="UBL3-like_ubiquitin_dom"/>
</dbReference>
<name>A0ABR1ZBK3_9ROSI</name>
<gene>
    <name evidence="2" type="ORF">V6N11_034890</name>
</gene>